<dbReference type="AlphaFoldDB" id="A0AAU8SK71"/>
<dbReference type="PANTHER" id="PTHR34847:SF1">
    <property type="entry name" value="NODULATION PROTEIN U"/>
    <property type="match status" value="1"/>
</dbReference>
<dbReference type="Pfam" id="PF02543">
    <property type="entry name" value="Carbam_trans_N"/>
    <property type="match status" value="1"/>
</dbReference>
<protein>
    <submittedName>
        <fullName evidence="4">Proline dehydrogenase</fullName>
    </submittedName>
</protein>
<dbReference type="RefSeq" id="WP_033691997.1">
    <property type="nucleotide sequence ID" value="NZ_CP010979.1"/>
</dbReference>
<dbReference type="InterPro" id="IPR003696">
    <property type="entry name" value="Carbtransf_dom"/>
</dbReference>
<evidence type="ECO:0000259" key="2">
    <source>
        <dbReference type="Pfam" id="PF02543"/>
    </source>
</evidence>
<dbReference type="GO" id="GO:0003824">
    <property type="term" value="F:catalytic activity"/>
    <property type="evidence" value="ECO:0007669"/>
    <property type="project" value="InterPro"/>
</dbReference>
<reference evidence="4 5" key="1">
    <citation type="submission" date="2015-02" db="EMBL/GenBank/DDBJ databases">
        <title>Complete Genome Sequencing of Pseudomonas putida S13.1.2.</title>
        <authorList>
            <person name="Chong T.M."/>
            <person name="Chan K.G."/>
            <person name="Dessaux Y."/>
        </authorList>
    </citation>
    <scope>NUCLEOTIDE SEQUENCE [LARGE SCALE GENOMIC DNA]</scope>
    <source>
        <strain evidence="4 5">S13.1.2</strain>
    </source>
</reference>
<proteinExistence type="inferred from homology"/>
<accession>A0AAU8SK71</accession>
<gene>
    <name evidence="4" type="ORF">N805_26760</name>
</gene>
<dbReference type="Gene3D" id="3.30.420.40">
    <property type="match status" value="1"/>
</dbReference>
<evidence type="ECO:0000313" key="5">
    <source>
        <dbReference type="Proteomes" id="UP000033260"/>
    </source>
</evidence>
<evidence type="ECO:0000259" key="3">
    <source>
        <dbReference type="Pfam" id="PF16861"/>
    </source>
</evidence>
<name>A0AAU8SK71_PSEPU</name>
<evidence type="ECO:0000256" key="1">
    <source>
        <dbReference type="ARBA" id="ARBA00006129"/>
    </source>
</evidence>
<dbReference type="EMBL" id="CP010979">
    <property type="protein sequence ID" value="AJQ50623.1"/>
    <property type="molecule type" value="Genomic_DNA"/>
</dbReference>
<organism evidence="4 5">
    <name type="scientific">Pseudomonas putida S13.1.2</name>
    <dbReference type="NCBI Taxonomy" id="1384061"/>
    <lineage>
        <taxon>Bacteria</taxon>
        <taxon>Pseudomonadati</taxon>
        <taxon>Pseudomonadota</taxon>
        <taxon>Gammaproteobacteria</taxon>
        <taxon>Pseudomonadales</taxon>
        <taxon>Pseudomonadaceae</taxon>
        <taxon>Pseudomonas</taxon>
    </lineage>
</organism>
<dbReference type="Proteomes" id="UP000033260">
    <property type="component" value="Chromosome"/>
</dbReference>
<sequence>MRIVSYNIGHDGHICLVENNKLVFSYEAEKDNNPRYSANSPSDLLNLLTSINNEYDAIAISGWAKGHDPRNDPIDGGYLGLGYSTKLNKNMTWVYCSHELSHIICSYALSKHADISDCYVLLLEGFIGSLYYINKGLQVKCLENIIQSPGLRYSFAFGIADPHFNLPKGYCRLGDAGKMMALAGLGYNSRTSRDERDMLDYLIASSSPIDTFSKSDFVDSKYYNIGPHSQPFCDLAKKISNALFEHIRSKTLPHIKKKIPLLISGGCGLNCDWNRKWEESGLFSDVFVPPCTNDTGVAIGAAALAQKLMTGRCGLEWSVYSGQPFILEQNSTTRSSYSPSPLQPHTICKKILEGEIICWIQGRCEIGPRALGNRSILASPFSKTTTQKLNKLKQRENYRPIAPICLETDAPLHFENCKSSKYMLSFYKVINPRLQAITHADGTARVQTITSEDNPALYNLLKAFKKLSGTGVLCNTSLNFSGAGFINNRSDLEKFCTHNSISTFVIDDIMYTKVE</sequence>
<dbReference type="Gene3D" id="3.90.870.20">
    <property type="entry name" value="Carbamoyltransferase, C-terminal domain"/>
    <property type="match status" value="1"/>
</dbReference>
<evidence type="ECO:0000313" key="4">
    <source>
        <dbReference type="EMBL" id="AJQ50623.1"/>
    </source>
</evidence>
<feature type="domain" description="Carbamoyltransferase C-terminal" evidence="3">
    <location>
        <begin position="349"/>
        <end position="513"/>
    </location>
</feature>
<feature type="domain" description="Carbamoyltransferase" evidence="2">
    <location>
        <begin position="94"/>
        <end position="302"/>
    </location>
</feature>
<dbReference type="InterPro" id="IPR038152">
    <property type="entry name" value="Carbam_trans_C_sf"/>
</dbReference>
<dbReference type="Pfam" id="PF16861">
    <property type="entry name" value="Carbam_trans_C"/>
    <property type="match status" value="1"/>
</dbReference>
<dbReference type="PANTHER" id="PTHR34847">
    <property type="entry name" value="NODULATION PROTEIN U"/>
    <property type="match status" value="1"/>
</dbReference>
<comment type="similarity">
    <text evidence="1">Belongs to the NodU/CmcH family.</text>
</comment>
<dbReference type="InterPro" id="IPR051338">
    <property type="entry name" value="NodU/CmcH_Carbamoyltrnsfr"/>
</dbReference>
<dbReference type="InterPro" id="IPR031730">
    <property type="entry name" value="Carbam_trans_C"/>
</dbReference>